<dbReference type="EMBL" id="AVPF01000044">
    <property type="protein sequence ID" value="KGX85096.1"/>
    <property type="molecule type" value="Genomic_DNA"/>
</dbReference>
<dbReference type="Proteomes" id="UP000030403">
    <property type="component" value="Unassembled WGS sequence"/>
</dbReference>
<evidence type="ECO:0000256" key="4">
    <source>
        <dbReference type="ARBA" id="ARBA00022989"/>
    </source>
</evidence>
<dbReference type="PANTHER" id="PTHR30509">
    <property type="entry name" value="P-HYDROXYBENZOIC ACID EFFLUX PUMP SUBUNIT-RELATED"/>
    <property type="match status" value="1"/>
</dbReference>
<dbReference type="eggNOG" id="COG4129">
    <property type="taxonomic scope" value="Bacteria"/>
</dbReference>
<keyword evidence="8" id="KW-1185">Reference proteome</keyword>
<dbReference type="GO" id="GO:0005886">
    <property type="term" value="C:plasma membrane"/>
    <property type="evidence" value="ECO:0007669"/>
    <property type="project" value="UniProtKB-SubCell"/>
</dbReference>
<evidence type="ECO:0000256" key="6">
    <source>
        <dbReference type="SAM" id="Phobius"/>
    </source>
</evidence>
<dbReference type="RefSeq" id="WP_027446483.1">
    <property type="nucleotide sequence ID" value="NZ_AULJ01000035.1"/>
</dbReference>
<evidence type="ECO:0000256" key="5">
    <source>
        <dbReference type="ARBA" id="ARBA00023136"/>
    </source>
</evidence>
<keyword evidence="5 6" id="KW-0472">Membrane</keyword>
<dbReference type="STRING" id="1385511.GCA_000425225_02831"/>
<keyword evidence="3 6" id="KW-0812">Transmembrane</keyword>
<evidence type="ECO:0000313" key="7">
    <source>
        <dbReference type="EMBL" id="KGX85096.1"/>
    </source>
</evidence>
<evidence type="ECO:0000256" key="2">
    <source>
        <dbReference type="ARBA" id="ARBA00022475"/>
    </source>
</evidence>
<feature type="transmembrane region" description="Helical" evidence="6">
    <location>
        <begin position="20"/>
        <end position="47"/>
    </location>
</feature>
<name>A0A0A5FWE3_9BACI</name>
<feature type="transmembrane region" description="Helical" evidence="6">
    <location>
        <begin position="67"/>
        <end position="88"/>
    </location>
</feature>
<feature type="transmembrane region" description="Helical" evidence="6">
    <location>
        <begin position="100"/>
        <end position="118"/>
    </location>
</feature>
<keyword evidence="2" id="KW-1003">Cell membrane</keyword>
<evidence type="ECO:0000313" key="8">
    <source>
        <dbReference type="Proteomes" id="UP000030403"/>
    </source>
</evidence>
<proteinExistence type="predicted"/>
<organism evidence="7 8">
    <name type="scientific">Pontibacillus marinus BH030004 = DSM 16465</name>
    <dbReference type="NCBI Taxonomy" id="1385511"/>
    <lineage>
        <taxon>Bacteria</taxon>
        <taxon>Bacillati</taxon>
        <taxon>Bacillota</taxon>
        <taxon>Bacilli</taxon>
        <taxon>Bacillales</taxon>
        <taxon>Bacillaceae</taxon>
        <taxon>Pontibacillus</taxon>
    </lineage>
</organism>
<dbReference type="InterPro" id="IPR010343">
    <property type="entry name" value="ArAE_1"/>
</dbReference>
<evidence type="ECO:0000256" key="3">
    <source>
        <dbReference type="ARBA" id="ARBA00022692"/>
    </source>
</evidence>
<dbReference type="PANTHER" id="PTHR30509:SF9">
    <property type="entry name" value="MULTIDRUG RESISTANCE PROTEIN MDTO"/>
    <property type="match status" value="1"/>
</dbReference>
<accession>A0A0A5FWE3</accession>
<dbReference type="AlphaFoldDB" id="A0A0A5FWE3"/>
<keyword evidence="4 6" id="KW-1133">Transmembrane helix</keyword>
<reference evidence="7 8" key="1">
    <citation type="submission" date="2013-08" db="EMBL/GenBank/DDBJ databases">
        <authorList>
            <person name="Huang J."/>
            <person name="Wang G."/>
        </authorList>
    </citation>
    <scope>NUCLEOTIDE SEQUENCE [LARGE SCALE GENOMIC DNA]</scope>
    <source>
        <strain evidence="7 8">BH030004</strain>
    </source>
</reference>
<comment type="caution">
    <text evidence="7">The sequence shown here is derived from an EMBL/GenBank/DDBJ whole genome shotgun (WGS) entry which is preliminary data.</text>
</comment>
<gene>
    <name evidence="7" type="ORF">N783_15275</name>
</gene>
<dbReference type="OrthoDB" id="2690036at2"/>
<dbReference type="Pfam" id="PF06081">
    <property type="entry name" value="ArAE_1"/>
    <property type="match status" value="1"/>
</dbReference>
<feature type="transmembrane region" description="Helical" evidence="6">
    <location>
        <begin position="124"/>
        <end position="150"/>
    </location>
</feature>
<comment type="subcellular location">
    <subcellularLocation>
        <location evidence="1">Cell membrane</location>
        <topology evidence="1">Multi-pass membrane protein</topology>
    </subcellularLocation>
</comment>
<evidence type="ECO:0008006" key="9">
    <source>
        <dbReference type="Google" id="ProtNLM"/>
    </source>
</evidence>
<protein>
    <recommendedName>
        <fullName evidence="9">Integral membrane protein</fullName>
    </recommendedName>
</protein>
<evidence type="ECO:0000256" key="1">
    <source>
        <dbReference type="ARBA" id="ARBA00004651"/>
    </source>
</evidence>
<sequence>MLSALKNLQLFGGRTLKTGVSVLITSFICLLFDLPVIFAVITAIVTVENTAADSIKKAVVRFPASAIGAFIAVSSFATLGKTAITYALAATLTIAICNKLKLYDGILVATLTAVAMIPNFDSHYIASFFIRLGTTSIGIVVSTLVNYVLLPPNYSERIFQNVHNLYHEAADILECTFPKLVDADNPKVKSMQKAYRQLTFQLEKTYQLSQFQREEWQYHRHSTKEMKAFQYAQKKLNMLQQITYHLGNLQYVQLEQNAFTQEEKTLIKSIISSIAEILRTPSHEISNEHFHRIEQLDEEFWHWKEDHIEHTTKYRHHFPPQTIVIYELLCLHDVLEELRDISKDRYHLIECKS</sequence>